<feature type="compositionally biased region" description="Low complexity" evidence="1">
    <location>
        <begin position="200"/>
        <end position="209"/>
    </location>
</feature>
<feature type="compositionally biased region" description="Basic residues" evidence="1">
    <location>
        <begin position="237"/>
        <end position="251"/>
    </location>
</feature>
<protein>
    <submittedName>
        <fullName evidence="2">Uncharacterized protein</fullName>
    </submittedName>
</protein>
<proteinExistence type="predicted"/>
<evidence type="ECO:0000256" key="1">
    <source>
        <dbReference type="SAM" id="MobiDB-lite"/>
    </source>
</evidence>
<dbReference type="EMBL" id="CADCTL010000114">
    <property type="protein sequence ID" value="CAA9241468.1"/>
    <property type="molecule type" value="Genomic_DNA"/>
</dbReference>
<feature type="region of interest" description="Disordered" evidence="1">
    <location>
        <begin position="1"/>
        <end position="152"/>
    </location>
</feature>
<feature type="compositionally biased region" description="Pro residues" evidence="1">
    <location>
        <begin position="1"/>
        <end position="13"/>
    </location>
</feature>
<feature type="region of interest" description="Disordered" evidence="1">
    <location>
        <begin position="186"/>
        <end position="251"/>
    </location>
</feature>
<dbReference type="AlphaFoldDB" id="A0A6J4I3S6"/>
<accession>A0A6J4I3S6</accession>
<name>A0A6J4I3S6_9PROT</name>
<reference evidence="2" key="1">
    <citation type="submission" date="2020-02" db="EMBL/GenBank/DDBJ databases">
        <authorList>
            <person name="Meier V. D."/>
        </authorList>
    </citation>
    <scope>NUCLEOTIDE SEQUENCE</scope>
    <source>
        <strain evidence="2">AVDCRST_MAG04</strain>
    </source>
</reference>
<evidence type="ECO:0000313" key="2">
    <source>
        <dbReference type="EMBL" id="CAA9241468.1"/>
    </source>
</evidence>
<organism evidence="2">
    <name type="scientific">uncultured Acetobacteraceae bacterium</name>
    <dbReference type="NCBI Taxonomy" id="169975"/>
    <lineage>
        <taxon>Bacteria</taxon>
        <taxon>Pseudomonadati</taxon>
        <taxon>Pseudomonadota</taxon>
        <taxon>Alphaproteobacteria</taxon>
        <taxon>Acetobacterales</taxon>
        <taxon>Acetobacteraceae</taxon>
        <taxon>environmental samples</taxon>
    </lineage>
</organism>
<gene>
    <name evidence="2" type="ORF">AVDCRST_MAG04-1638</name>
</gene>
<feature type="non-terminal residue" evidence="2">
    <location>
        <position position="251"/>
    </location>
</feature>
<feature type="compositionally biased region" description="Basic residues" evidence="1">
    <location>
        <begin position="60"/>
        <end position="82"/>
    </location>
</feature>
<feature type="compositionally biased region" description="Pro residues" evidence="1">
    <location>
        <begin position="23"/>
        <end position="41"/>
    </location>
</feature>
<sequence length="251" mass="27048">APPPPPTNPPSRHPAPRLHPAARPGPPPLHRPPVRPHPAPPLGADDRRGVGLPPPPPPRLRQRRHRPSHGRRPRPPGRHLPRGHAQAPGGGRRRPRALEGAAVRIRQARHRLPHLPPLGERGPVGAPAAPGLRQERRPHPAGGRPALPGVLRLPPRHQAAGAARHRPRPPPRPVLRPARAVAVAAGPGFVRNLHPRDPARAGARAGRAAPRPRRRLEAPLAPAAPRLAPFPPDAPLRRRPRPHHPRHGTGV</sequence>
<feature type="non-terminal residue" evidence="2">
    <location>
        <position position="1"/>
    </location>
</feature>
<feature type="compositionally biased region" description="Low complexity" evidence="1">
    <location>
        <begin position="218"/>
        <end position="227"/>
    </location>
</feature>